<evidence type="ECO:0000313" key="1">
    <source>
        <dbReference type="EMBL" id="KAK7851045.1"/>
    </source>
</evidence>
<protein>
    <submittedName>
        <fullName evidence="1">Uncharacterized protein</fullName>
    </submittedName>
</protein>
<sequence length="130" mass="14531">MTIPVDSTSTSMGWVGSSESSLAWWSEHPSDPGARILNFRGIQMPILFPEFVASAFLHSQQLIFQVHEPNKLSVLVDWETLAENSPFAETNLSVGFSTDRDVPLRVSSVLDEDRGRVVADIEQGRKLRYP</sequence>
<keyword evidence="2" id="KW-1185">Reference proteome</keyword>
<dbReference type="Proteomes" id="UP000237347">
    <property type="component" value="Unassembled WGS sequence"/>
</dbReference>
<organism evidence="1 2">
    <name type="scientific">Quercus suber</name>
    <name type="common">Cork oak</name>
    <dbReference type="NCBI Taxonomy" id="58331"/>
    <lineage>
        <taxon>Eukaryota</taxon>
        <taxon>Viridiplantae</taxon>
        <taxon>Streptophyta</taxon>
        <taxon>Embryophyta</taxon>
        <taxon>Tracheophyta</taxon>
        <taxon>Spermatophyta</taxon>
        <taxon>Magnoliopsida</taxon>
        <taxon>eudicotyledons</taxon>
        <taxon>Gunneridae</taxon>
        <taxon>Pentapetalae</taxon>
        <taxon>rosids</taxon>
        <taxon>fabids</taxon>
        <taxon>Fagales</taxon>
        <taxon>Fagaceae</taxon>
        <taxon>Quercus</taxon>
    </lineage>
</organism>
<proteinExistence type="predicted"/>
<comment type="caution">
    <text evidence="1">The sequence shown here is derived from an EMBL/GenBank/DDBJ whole genome shotgun (WGS) entry which is preliminary data.</text>
</comment>
<reference evidence="1 2" key="1">
    <citation type="journal article" date="2018" name="Sci. Data">
        <title>The draft genome sequence of cork oak.</title>
        <authorList>
            <person name="Ramos A.M."/>
            <person name="Usie A."/>
            <person name="Barbosa P."/>
            <person name="Barros P.M."/>
            <person name="Capote T."/>
            <person name="Chaves I."/>
            <person name="Simoes F."/>
            <person name="Abreu I."/>
            <person name="Carrasquinho I."/>
            <person name="Faro C."/>
            <person name="Guimaraes J.B."/>
            <person name="Mendonca D."/>
            <person name="Nobrega F."/>
            <person name="Rodrigues L."/>
            <person name="Saibo N.J.M."/>
            <person name="Varela M.C."/>
            <person name="Egas C."/>
            <person name="Matos J."/>
            <person name="Miguel C.M."/>
            <person name="Oliveira M.M."/>
            <person name="Ricardo C.P."/>
            <person name="Goncalves S."/>
        </authorList>
    </citation>
    <scope>NUCLEOTIDE SEQUENCE [LARGE SCALE GENOMIC DNA]</scope>
    <source>
        <strain evidence="2">cv. HL8</strain>
    </source>
</reference>
<dbReference type="AlphaFoldDB" id="A0AAW0LHL0"/>
<dbReference type="EMBL" id="PKMF04000092">
    <property type="protein sequence ID" value="KAK7851045.1"/>
    <property type="molecule type" value="Genomic_DNA"/>
</dbReference>
<name>A0AAW0LHL0_QUESU</name>
<gene>
    <name evidence="1" type="ORF">CFP56_043118</name>
</gene>
<evidence type="ECO:0000313" key="2">
    <source>
        <dbReference type="Proteomes" id="UP000237347"/>
    </source>
</evidence>
<accession>A0AAW0LHL0</accession>